<dbReference type="PROSITE" id="PS50104">
    <property type="entry name" value="TIR"/>
    <property type="match status" value="1"/>
</dbReference>
<evidence type="ECO:0000256" key="3">
    <source>
        <dbReference type="ARBA" id="ARBA00022614"/>
    </source>
</evidence>
<protein>
    <recommendedName>
        <fullName evidence="12">TIR domain-containing protein</fullName>
    </recommendedName>
</protein>
<evidence type="ECO:0000256" key="8">
    <source>
        <dbReference type="ARBA" id="ARBA00023136"/>
    </source>
</evidence>
<dbReference type="Pfam" id="PF13855">
    <property type="entry name" value="LRR_8"/>
    <property type="match status" value="1"/>
</dbReference>
<feature type="transmembrane region" description="Helical" evidence="11">
    <location>
        <begin position="593"/>
        <end position="614"/>
    </location>
</feature>
<evidence type="ECO:0000313" key="14">
    <source>
        <dbReference type="Proteomes" id="UP001634394"/>
    </source>
</evidence>
<evidence type="ECO:0000313" key="13">
    <source>
        <dbReference type="EMBL" id="KAL3888227.1"/>
    </source>
</evidence>
<organism evidence="13 14">
    <name type="scientific">Sinanodonta woodiana</name>
    <name type="common">Chinese pond mussel</name>
    <name type="synonym">Anodonta woodiana</name>
    <dbReference type="NCBI Taxonomy" id="1069815"/>
    <lineage>
        <taxon>Eukaryota</taxon>
        <taxon>Metazoa</taxon>
        <taxon>Spiralia</taxon>
        <taxon>Lophotrochozoa</taxon>
        <taxon>Mollusca</taxon>
        <taxon>Bivalvia</taxon>
        <taxon>Autobranchia</taxon>
        <taxon>Heteroconchia</taxon>
        <taxon>Palaeoheterodonta</taxon>
        <taxon>Unionida</taxon>
        <taxon>Unionoidea</taxon>
        <taxon>Unionidae</taxon>
        <taxon>Unioninae</taxon>
        <taxon>Sinanodonta</taxon>
    </lineage>
</organism>
<evidence type="ECO:0000256" key="1">
    <source>
        <dbReference type="ARBA" id="ARBA00004167"/>
    </source>
</evidence>
<evidence type="ECO:0000259" key="12">
    <source>
        <dbReference type="PROSITE" id="PS50104"/>
    </source>
</evidence>
<keyword evidence="8 11" id="KW-0472">Membrane</keyword>
<evidence type="ECO:0000256" key="9">
    <source>
        <dbReference type="ARBA" id="ARBA00023170"/>
    </source>
</evidence>
<keyword evidence="7 11" id="KW-1133">Transmembrane helix</keyword>
<comment type="subcellular location">
    <subcellularLocation>
        <location evidence="1">Membrane</location>
        <topology evidence="1">Single-pass membrane protein</topology>
    </subcellularLocation>
</comment>
<dbReference type="PANTHER" id="PTHR24365">
    <property type="entry name" value="TOLL-LIKE RECEPTOR"/>
    <property type="match status" value="1"/>
</dbReference>
<accession>A0ABD3XPS0</accession>
<keyword evidence="5" id="KW-0732">Signal</keyword>
<evidence type="ECO:0000256" key="11">
    <source>
        <dbReference type="SAM" id="Phobius"/>
    </source>
</evidence>
<dbReference type="AlphaFoldDB" id="A0ABD3XPS0"/>
<evidence type="ECO:0000256" key="2">
    <source>
        <dbReference type="ARBA" id="ARBA00009634"/>
    </source>
</evidence>
<name>A0ABD3XPS0_SINWO</name>
<evidence type="ECO:0000256" key="7">
    <source>
        <dbReference type="ARBA" id="ARBA00022989"/>
    </source>
</evidence>
<evidence type="ECO:0000256" key="10">
    <source>
        <dbReference type="ARBA" id="ARBA00023180"/>
    </source>
</evidence>
<evidence type="ECO:0000256" key="5">
    <source>
        <dbReference type="ARBA" id="ARBA00022729"/>
    </source>
</evidence>
<dbReference type="GO" id="GO:0016020">
    <property type="term" value="C:membrane"/>
    <property type="evidence" value="ECO:0007669"/>
    <property type="project" value="UniProtKB-SubCell"/>
</dbReference>
<comment type="similarity">
    <text evidence="2">Belongs to the Toll-like receptor family.</text>
</comment>
<evidence type="ECO:0000256" key="6">
    <source>
        <dbReference type="ARBA" id="ARBA00022737"/>
    </source>
</evidence>
<dbReference type="SMART" id="SM00369">
    <property type="entry name" value="LRR_TYP"/>
    <property type="match status" value="3"/>
</dbReference>
<dbReference type="InterPro" id="IPR035897">
    <property type="entry name" value="Toll_tir_struct_dom_sf"/>
</dbReference>
<dbReference type="InterPro" id="IPR000157">
    <property type="entry name" value="TIR_dom"/>
</dbReference>
<reference evidence="13 14" key="1">
    <citation type="submission" date="2024-11" db="EMBL/GenBank/DDBJ databases">
        <title>Chromosome-level genome assembly of the freshwater bivalve Anodonta woodiana.</title>
        <authorList>
            <person name="Chen X."/>
        </authorList>
    </citation>
    <scope>NUCLEOTIDE SEQUENCE [LARGE SCALE GENOMIC DNA]</scope>
    <source>
        <strain evidence="13">MN2024</strain>
        <tissue evidence="13">Gills</tissue>
    </source>
</reference>
<dbReference type="SUPFAM" id="SSF52200">
    <property type="entry name" value="Toll/Interleukin receptor TIR domain"/>
    <property type="match status" value="1"/>
</dbReference>
<dbReference type="SUPFAM" id="SSF52058">
    <property type="entry name" value="L domain-like"/>
    <property type="match status" value="2"/>
</dbReference>
<feature type="domain" description="TIR" evidence="12">
    <location>
        <begin position="641"/>
        <end position="792"/>
    </location>
</feature>
<keyword evidence="14" id="KW-1185">Reference proteome</keyword>
<dbReference type="EMBL" id="JBJQND010000001">
    <property type="protein sequence ID" value="KAL3888227.1"/>
    <property type="molecule type" value="Genomic_DNA"/>
</dbReference>
<proteinExistence type="inferred from homology"/>
<dbReference type="InterPro" id="IPR003591">
    <property type="entry name" value="Leu-rich_rpt_typical-subtyp"/>
</dbReference>
<gene>
    <name evidence="13" type="ORF">ACJMK2_000602</name>
</gene>
<keyword evidence="4 11" id="KW-0812">Transmembrane</keyword>
<evidence type="ECO:0000256" key="4">
    <source>
        <dbReference type="ARBA" id="ARBA00022692"/>
    </source>
</evidence>
<dbReference type="Gene3D" id="3.40.50.10140">
    <property type="entry name" value="Toll/interleukin-1 receptor homology (TIR) domain"/>
    <property type="match status" value="1"/>
</dbReference>
<keyword evidence="9" id="KW-0675">Receptor</keyword>
<dbReference type="Pfam" id="PF01582">
    <property type="entry name" value="TIR"/>
    <property type="match status" value="1"/>
</dbReference>
<dbReference type="InterPro" id="IPR032675">
    <property type="entry name" value="LRR_dom_sf"/>
</dbReference>
<comment type="caution">
    <text evidence="13">The sequence shown here is derived from an EMBL/GenBank/DDBJ whole genome shotgun (WGS) entry which is preliminary data.</text>
</comment>
<dbReference type="PANTHER" id="PTHR24365:SF541">
    <property type="entry name" value="PROTEIN TOLL-RELATED"/>
    <property type="match status" value="1"/>
</dbReference>
<keyword evidence="6" id="KW-0677">Repeat</keyword>
<dbReference type="Gene3D" id="3.80.10.10">
    <property type="entry name" value="Ribonuclease Inhibitor"/>
    <property type="match status" value="2"/>
</dbReference>
<dbReference type="Proteomes" id="UP001634394">
    <property type="component" value="Unassembled WGS sequence"/>
</dbReference>
<keyword evidence="10" id="KW-0325">Glycoprotein</keyword>
<dbReference type="InterPro" id="IPR001611">
    <property type="entry name" value="Leu-rich_rpt"/>
</dbReference>
<sequence>MAFVLKHVELILISNIIQGYDRLVKIWRAIMYAGILVTVLPICEANSTCTLNGIHYTCSNIVTMTDFPLVLPSNIWKVTLVGTNELDESFPVAPFNHRTWANVLELSILEFTNIKRINEGFLAGLEQLKFLSISSCTNLDEIDKDIFYSTPNIEALHLDENTLLRLSVVEAALIDKLENLRDLSLIGIQAIDHHIVIGDTFVRALHGKNLTYLDISRVPGIYIQNDVRSLFTNLKYLNLSYSKPVWPLDMNIKINLSSVNIEVFDLTGVQYIMLKYWIRDGDRLIEQDDIPTATYVFIQGMNNPDTQISLNARYRFKRCGIKVPKMLDLSKNNCKRLNISFIGNCRLYELEALNLASNNMEYLSPNLFNILPSLKIIDLSNNQLIKMQDMDDFSNMFSQNKDLEIVFLHNNHLTFVPSNVFISNSKLHIIDLSENELVYFNINLSNAVNLMLINLRRNRLKNLSLSIMDQFESLHWKLNTEHNTRTYVATVLLKEFQDKSLIRKRYRYGYNASNEIEFEESHSVIQQYVMINILENQFMCDCDTLVFIEWILFTNIDIVNKTLLSCKYGNNEKLLNYELLQIVQTDCRIASTISIGVASLVAIIISLFTFAITIRLRRKSDRRNQDLENLKQEILQVNTNFEFLIFLSYCSRDAQIVEENILPFLNKNLRETFHTERNIVCTGDNYFVPGMRIIEEIHRCVNKSLVVVPVITPEFLQSDWSQAECVAAVERHKKVVILMKKHTDTSGATVTIQHIIGQYTRGTWSDNGGVFDIRPSWNTICEGIIRAASEAFRQYRNQHLIEPAEDNPLVDEIV</sequence>
<keyword evidence="3" id="KW-0433">Leucine-rich repeat</keyword>